<dbReference type="Pfam" id="PF13589">
    <property type="entry name" value="HATPase_c_3"/>
    <property type="match status" value="1"/>
</dbReference>
<reference evidence="7" key="1">
    <citation type="submission" date="2016-10" db="EMBL/GenBank/DDBJ databases">
        <authorList>
            <person name="Varghese N."/>
            <person name="Submissions S."/>
        </authorList>
    </citation>
    <scope>NUCLEOTIDE SEQUENCE [LARGE SCALE GENOMIC DNA]</scope>
    <source>
        <strain evidence="7">DSM 22703</strain>
    </source>
</reference>
<dbReference type="GO" id="GO:0051082">
    <property type="term" value="F:unfolded protein binding"/>
    <property type="evidence" value="ECO:0007669"/>
    <property type="project" value="InterPro"/>
</dbReference>
<keyword evidence="2" id="KW-0547">Nucleotide-binding</keyword>
<dbReference type="PRINTS" id="PR00775">
    <property type="entry name" value="HEATSHOCK90"/>
</dbReference>
<gene>
    <name evidence="6" type="ORF">SAMN03080617_01320</name>
</gene>
<dbReference type="InterPro" id="IPR020575">
    <property type="entry name" value="Hsp90_N"/>
</dbReference>
<keyword evidence="6" id="KW-0808">Transferase</keyword>
<comment type="similarity">
    <text evidence="1">Belongs to the heat shock protein 90 family.</text>
</comment>
<dbReference type="STRING" id="279824.SAMN03080617_01320"/>
<organism evidence="6 7">
    <name type="scientific">Algoriphagus alkaliphilus</name>
    <dbReference type="NCBI Taxonomy" id="279824"/>
    <lineage>
        <taxon>Bacteria</taxon>
        <taxon>Pseudomonadati</taxon>
        <taxon>Bacteroidota</taxon>
        <taxon>Cytophagia</taxon>
        <taxon>Cytophagales</taxon>
        <taxon>Cyclobacteriaceae</taxon>
        <taxon>Algoriphagus</taxon>
    </lineage>
</organism>
<dbReference type="Gene3D" id="3.30.565.10">
    <property type="entry name" value="Histidine kinase-like ATPase, C-terminal domain"/>
    <property type="match status" value="1"/>
</dbReference>
<evidence type="ECO:0000313" key="6">
    <source>
        <dbReference type="EMBL" id="SDA61218.1"/>
    </source>
</evidence>
<protein>
    <submittedName>
        <fullName evidence="6">Histidine kinase-, DNA gyrase B-, and HSP90-like ATPase</fullName>
    </submittedName>
</protein>
<keyword evidence="3" id="KW-0067">ATP-binding</keyword>
<sequence>MNNYKETLLWKKTLGKNEIKQTEKEQIELLRTSYDKMRSNVEFLVSKISASLPGLTQHEISHLDGLWDTASILIGETYEINPLEGFILGASILLHDSALSYEAYENGMSGLRDTIEWKDSYQDLISENELRQENKSKEEIEKEADFETLRILHANRAKELINKSWQAPSTKDQIFLLDDVNLRTHLGKLIGEIAASHHWNIEKVAFEFNAQVNAPSNFPREWRIDPLKIACILRCADAIHIDNRRAPDFLHALLKRNGISFDHWNAQNRLGHVDIYSNDPKNETLVFTSTIDFEETDYNSWFIAYDAICIASKEIRSSNKILEGKNSNSSFKIKAIEGINSPSEMSKFIKTKNWTPCAAQVHASNIENLVKNLGGEMLYGSGSDLFGIVIRELIQNSRDAIKARKIFDVDFVGKITLKISEDEETTILTIEDNGIGMSERVLTGPLLDFGTSFWASNLVKSEFPGLRSSEFKSIGKFGIGFYSIFMISKKVIVYSRNWDKGLEKIKSLKFPNGFTLRPILANEKSASFGSQISTQIICKLNENYIDENEEIEIKANRVGQENFKVHISDYIRSIVAGLDVDVYLQTPKFNLTKIHRDITSSDLNIENWLNDISFSKYLIHLNNIEYISRNVDRVKPIIENDQVMGLAAISTRSLNSHDFLGSKTIGGLIHSSHNRSGDDFIGFVNFTEKSAKRDFNKISASKQAIEDWGKEQMKLLQTKTLNPIEKFYAASSFNFFGIDPYEILELHLMINGQIKILTLEEIANLSLTLPISFFVSGLSKNGHIETHIGRIQIEKTATYVPIKNCKLLSFKIENGAPKNDLGLIDCVHRKIIELGYCPTYELKENITKNILNIDVNCLFLTSKEKIKKPPHS</sequence>
<dbReference type="GO" id="GO:0140662">
    <property type="term" value="F:ATP-dependent protein folding chaperone"/>
    <property type="evidence" value="ECO:0007669"/>
    <property type="project" value="InterPro"/>
</dbReference>
<feature type="domain" description="HD-CE" evidence="5">
    <location>
        <begin position="52"/>
        <end position="316"/>
    </location>
</feature>
<name>A0A1G5WSQ6_9BACT</name>
<dbReference type="Pfam" id="PF24391">
    <property type="entry name" value="HD-CE"/>
    <property type="match status" value="1"/>
</dbReference>
<dbReference type="GO" id="GO:0005524">
    <property type="term" value="F:ATP binding"/>
    <property type="evidence" value="ECO:0007669"/>
    <property type="project" value="UniProtKB-KW"/>
</dbReference>
<dbReference type="RefSeq" id="WP_092729149.1">
    <property type="nucleotide sequence ID" value="NZ_FMXE01000007.1"/>
</dbReference>
<dbReference type="GO" id="GO:0016887">
    <property type="term" value="F:ATP hydrolysis activity"/>
    <property type="evidence" value="ECO:0007669"/>
    <property type="project" value="InterPro"/>
</dbReference>
<dbReference type="InterPro" id="IPR001404">
    <property type="entry name" value="Hsp90_fam"/>
</dbReference>
<dbReference type="Proteomes" id="UP000198756">
    <property type="component" value="Unassembled WGS sequence"/>
</dbReference>
<evidence type="ECO:0000256" key="4">
    <source>
        <dbReference type="ARBA" id="ARBA00023186"/>
    </source>
</evidence>
<keyword evidence="4" id="KW-0143">Chaperone</keyword>
<evidence type="ECO:0000256" key="2">
    <source>
        <dbReference type="ARBA" id="ARBA00022741"/>
    </source>
</evidence>
<evidence type="ECO:0000256" key="3">
    <source>
        <dbReference type="ARBA" id="ARBA00022840"/>
    </source>
</evidence>
<keyword evidence="7" id="KW-1185">Reference proteome</keyword>
<keyword evidence="6" id="KW-0418">Kinase</keyword>
<evidence type="ECO:0000313" key="7">
    <source>
        <dbReference type="Proteomes" id="UP000198756"/>
    </source>
</evidence>
<proteinExistence type="inferred from homology"/>
<dbReference type="InterPro" id="IPR036890">
    <property type="entry name" value="HATPase_C_sf"/>
</dbReference>
<dbReference type="GO" id="GO:0016301">
    <property type="term" value="F:kinase activity"/>
    <property type="evidence" value="ECO:0007669"/>
    <property type="project" value="UniProtKB-KW"/>
</dbReference>
<accession>A0A1G5WSQ6</accession>
<dbReference type="InterPro" id="IPR056471">
    <property type="entry name" value="HD-CE"/>
</dbReference>
<dbReference type="SUPFAM" id="SSF55874">
    <property type="entry name" value="ATPase domain of HSP90 chaperone/DNA topoisomerase II/histidine kinase"/>
    <property type="match status" value="1"/>
</dbReference>
<evidence type="ECO:0000256" key="1">
    <source>
        <dbReference type="ARBA" id="ARBA00008239"/>
    </source>
</evidence>
<evidence type="ECO:0000259" key="5">
    <source>
        <dbReference type="Pfam" id="PF24391"/>
    </source>
</evidence>
<dbReference type="OrthoDB" id="9802640at2"/>
<dbReference type="EMBL" id="FMXE01000007">
    <property type="protein sequence ID" value="SDA61218.1"/>
    <property type="molecule type" value="Genomic_DNA"/>
</dbReference>
<dbReference type="PANTHER" id="PTHR11528">
    <property type="entry name" value="HEAT SHOCK PROTEIN 90 FAMILY MEMBER"/>
    <property type="match status" value="1"/>
</dbReference>
<dbReference type="AlphaFoldDB" id="A0A1G5WSQ6"/>